<evidence type="ECO:0000313" key="1">
    <source>
        <dbReference type="EMBL" id="KAH9799733.1"/>
    </source>
</evidence>
<accession>A0ACB8NPE5</accession>
<keyword evidence="2" id="KW-1185">Reference proteome</keyword>
<comment type="caution">
    <text evidence="1">The sequence shown here is derived from an EMBL/GenBank/DDBJ whole genome shotgun (WGS) entry which is preliminary data.</text>
</comment>
<organism evidence="1 2">
    <name type="scientific">Citrus sinensis</name>
    <name type="common">Sweet orange</name>
    <name type="synonym">Citrus aurantium var. sinensis</name>
    <dbReference type="NCBI Taxonomy" id="2711"/>
    <lineage>
        <taxon>Eukaryota</taxon>
        <taxon>Viridiplantae</taxon>
        <taxon>Streptophyta</taxon>
        <taxon>Embryophyta</taxon>
        <taxon>Tracheophyta</taxon>
        <taxon>Spermatophyta</taxon>
        <taxon>Magnoliopsida</taxon>
        <taxon>eudicotyledons</taxon>
        <taxon>Gunneridae</taxon>
        <taxon>Pentapetalae</taxon>
        <taxon>rosids</taxon>
        <taxon>malvids</taxon>
        <taxon>Sapindales</taxon>
        <taxon>Rutaceae</taxon>
        <taxon>Aurantioideae</taxon>
        <taxon>Citrus</taxon>
    </lineage>
</organism>
<sequence length="1075" mass="117562">MASLDEETAQAVLRQVEFYFSDSNIPTDEFLRGKISESSDAMVGLALICSFKRMKEHLHLGNVKSEDIPEDTLKAVAETLRKSSSLKLSEDGMKVGRSAELPTAEEMKEQLDVRTIAATPLEYDVKREDVEAFNMPSLWFCSAGGDFQPHFRKIDNDLEIRFWRKLSWNWNRDGLGDGGQRMRSMHGRTSGPTRRSTKGQWTPEERSVLKDRTDVQCLHRWQKVLSPELVKGPWSKESTIAQHLPGRIGKQCRERWHNHLNPAINKEAWTQEGELALIRAHQIYGNRWAELTKFLPGRTDNAIKNHWNSSVKKKLDSYLASGLLEQFQGLPLVGHQNQPLPSSSQRMQSSGDESCPKGGTEGEEVSECSQESAGVAHTHSAGNAVLQTRDQVIFSEESCPGKDRSSSPASCTEQYYTSLEDVTFSIPEIPGEAGCSSKFPEQSFVNNAGSFASTPYQFNLEDVSNFSALKLGHQSAGLPAHCISSHEGHEVANVPFQSSLGLSVPSSAGNLAAGSAKPENMLISDDECCRVLFGEAMKDGCFSLEKLPQGLNMVDSLLCRSLDVPISESDRTSSSQAFCPSRPELLGTSCSQSFLCGPMLLLPDDSGFLYGREPSQLNCHSYGTQEQELNTNGQAGFICTNESTNSPCDDGTDNTGLQESSYLPKDSLKLVPINTFGSGADAMISCPSVEVKQEAQTEQQDSGALCCEPPRFPSLDIPFFSCDLIQSGNDMLQEYSPLDRNDRKLETDLTSCLARDFSRLDVMFDDGGANKASLLSPSSNQKRNSGSFIEDKENLSGGQEKDKDQSIIVKRPASILVEHNMNDLLFSADQVGSKANRALGSLARIPRTQYCKSFGVTANQGFSSEQSPRNTSSPAVCKRSNESCSGAVASVQAIPSLALTGETTTTAGNDAGTENYNIFGETPFERSIESPSAWKSPWFINSFVAGPRVDTEISIEDIGYFMSPGDRSYDALGLMKQLSKHTAAAYADALEVLGGESSETLVNERNSKSPSMGQGIEHLPENENESSHLDSNVMMECRTLDFSECGTPARGTETRKSLTGVNFSSPSSYLLKGCR</sequence>
<gene>
    <name evidence="1" type="ORF">KPL71_000446</name>
</gene>
<protein>
    <submittedName>
        <fullName evidence="1">Transcription factor MYB3R-4</fullName>
    </submittedName>
</protein>
<reference evidence="2" key="1">
    <citation type="journal article" date="2023" name="Hortic. Res.">
        <title>A chromosome-level phased genome enabling allele-level studies in sweet orange: a case study on citrus Huanglongbing tolerance.</title>
        <authorList>
            <person name="Wu B."/>
            <person name="Yu Q."/>
            <person name="Deng Z."/>
            <person name="Duan Y."/>
            <person name="Luo F."/>
            <person name="Gmitter F. Jr."/>
        </authorList>
    </citation>
    <scope>NUCLEOTIDE SEQUENCE [LARGE SCALE GENOMIC DNA]</scope>
    <source>
        <strain evidence="2">cv. Valencia</strain>
    </source>
</reference>
<name>A0ACB8NPE5_CITSI</name>
<evidence type="ECO:0000313" key="2">
    <source>
        <dbReference type="Proteomes" id="UP000829398"/>
    </source>
</evidence>
<dbReference type="EMBL" id="CM039170">
    <property type="protein sequence ID" value="KAH9799733.1"/>
    <property type="molecule type" value="Genomic_DNA"/>
</dbReference>
<proteinExistence type="predicted"/>
<dbReference type="Proteomes" id="UP000829398">
    <property type="component" value="Chromosome 1"/>
</dbReference>